<dbReference type="Proteomes" id="UP001165083">
    <property type="component" value="Unassembled WGS sequence"/>
</dbReference>
<proteinExistence type="predicted"/>
<evidence type="ECO:0000313" key="2">
    <source>
        <dbReference type="Proteomes" id="UP001165083"/>
    </source>
</evidence>
<protein>
    <submittedName>
        <fullName evidence="1">Unnamed protein product</fullName>
    </submittedName>
</protein>
<keyword evidence="2" id="KW-1185">Reference proteome</keyword>
<accession>A0A9W7CRV6</accession>
<name>A0A9W7CRV6_9STRA</name>
<dbReference type="EMBL" id="BSXW01002023">
    <property type="protein sequence ID" value="GMF40488.1"/>
    <property type="molecule type" value="Genomic_DNA"/>
</dbReference>
<dbReference type="AlphaFoldDB" id="A0A9W7CRV6"/>
<gene>
    <name evidence="1" type="ORF">Plil01_001651900</name>
</gene>
<reference evidence="1" key="1">
    <citation type="submission" date="2023-04" db="EMBL/GenBank/DDBJ databases">
        <title>Phytophthora lilii NBRC 32176.</title>
        <authorList>
            <person name="Ichikawa N."/>
            <person name="Sato H."/>
            <person name="Tonouchi N."/>
        </authorList>
    </citation>
    <scope>NUCLEOTIDE SEQUENCE</scope>
    <source>
        <strain evidence="1">NBRC 32176</strain>
    </source>
</reference>
<evidence type="ECO:0000313" key="1">
    <source>
        <dbReference type="EMBL" id="GMF40488.1"/>
    </source>
</evidence>
<organism evidence="1 2">
    <name type="scientific">Phytophthora lilii</name>
    <dbReference type="NCBI Taxonomy" id="2077276"/>
    <lineage>
        <taxon>Eukaryota</taxon>
        <taxon>Sar</taxon>
        <taxon>Stramenopiles</taxon>
        <taxon>Oomycota</taxon>
        <taxon>Peronosporomycetes</taxon>
        <taxon>Peronosporales</taxon>
        <taxon>Peronosporaceae</taxon>
        <taxon>Phytophthora</taxon>
    </lineage>
</organism>
<comment type="caution">
    <text evidence="1">The sequence shown here is derived from an EMBL/GenBank/DDBJ whole genome shotgun (WGS) entry which is preliminary data.</text>
</comment>
<sequence length="88" mass="10828">MEETEVFEWPFQDVDTSDDDIWEPCIPRSSDEDEDACSRTFSSPRDNYHFIDYDPYSYKYYEWSYDELDEGLYNGYDDWENYWDSIYG</sequence>